<reference evidence="1" key="1">
    <citation type="journal article" date="2014" name="Front. Microbiol.">
        <title>High frequency of phylogenetically diverse reductive dehalogenase-homologous genes in deep subseafloor sedimentary metagenomes.</title>
        <authorList>
            <person name="Kawai M."/>
            <person name="Futagami T."/>
            <person name="Toyoda A."/>
            <person name="Takaki Y."/>
            <person name="Nishi S."/>
            <person name="Hori S."/>
            <person name="Arai W."/>
            <person name="Tsubouchi T."/>
            <person name="Morono Y."/>
            <person name="Uchiyama I."/>
            <person name="Ito T."/>
            <person name="Fujiyama A."/>
            <person name="Inagaki F."/>
            <person name="Takami H."/>
        </authorList>
    </citation>
    <scope>NUCLEOTIDE SEQUENCE</scope>
    <source>
        <strain evidence="1">Expedition CK06-06</strain>
    </source>
</reference>
<proteinExistence type="predicted"/>
<protein>
    <submittedName>
        <fullName evidence="1">Uncharacterized protein</fullName>
    </submittedName>
</protein>
<sequence length="174" mass="19510">MDIESMCRVGTKITYSLNQTVPKKPLLFQDVCLIYKDPENEGYYIALSKPTSKVGFGQSQEKAYIDLVISLVCVIRRGRKTKERPYLGVESNKQVWESLSYVHRMPVDKQIKLLKKVSQILPKCVCEDIKATKKSQISIKSQELDKTVLGICALSTVDCGDTVSGIEFDNNGAI</sequence>
<gene>
    <name evidence="1" type="ORF">S01H4_30013</name>
</gene>
<accession>X1APT1</accession>
<evidence type="ECO:0000313" key="1">
    <source>
        <dbReference type="EMBL" id="GAG84764.1"/>
    </source>
</evidence>
<organism evidence="1">
    <name type="scientific">marine sediment metagenome</name>
    <dbReference type="NCBI Taxonomy" id="412755"/>
    <lineage>
        <taxon>unclassified sequences</taxon>
        <taxon>metagenomes</taxon>
        <taxon>ecological metagenomes</taxon>
    </lineage>
</organism>
<name>X1APT1_9ZZZZ</name>
<dbReference type="AlphaFoldDB" id="X1APT1"/>
<dbReference type="EMBL" id="BART01015460">
    <property type="protein sequence ID" value="GAG84764.1"/>
    <property type="molecule type" value="Genomic_DNA"/>
</dbReference>
<comment type="caution">
    <text evidence="1">The sequence shown here is derived from an EMBL/GenBank/DDBJ whole genome shotgun (WGS) entry which is preliminary data.</text>
</comment>